<proteinExistence type="predicted"/>
<accession>A0A915IIV6</accession>
<sequence>MKVPWGVAMIYILRDRSRIIESIAPEASLWVVAAVEVVLTVGVERRRIYWVAAPNFVGSNPLKLCSRDSRPVIGLCYGYGQNG</sequence>
<dbReference type="AlphaFoldDB" id="A0A915IIV6"/>
<reference evidence="2" key="1">
    <citation type="submission" date="2022-11" db="UniProtKB">
        <authorList>
            <consortium name="WormBaseParasite"/>
        </authorList>
    </citation>
    <scope>IDENTIFICATION</scope>
</reference>
<dbReference type="WBParaSite" id="nRc.2.0.1.t13991-RA">
    <property type="protein sequence ID" value="nRc.2.0.1.t13991-RA"/>
    <property type="gene ID" value="nRc.2.0.1.g13991"/>
</dbReference>
<organism evidence="1 2">
    <name type="scientific">Romanomermis culicivorax</name>
    <name type="common">Nematode worm</name>
    <dbReference type="NCBI Taxonomy" id="13658"/>
    <lineage>
        <taxon>Eukaryota</taxon>
        <taxon>Metazoa</taxon>
        <taxon>Ecdysozoa</taxon>
        <taxon>Nematoda</taxon>
        <taxon>Enoplea</taxon>
        <taxon>Dorylaimia</taxon>
        <taxon>Mermithida</taxon>
        <taxon>Mermithoidea</taxon>
        <taxon>Mermithidae</taxon>
        <taxon>Romanomermis</taxon>
    </lineage>
</organism>
<keyword evidence="1" id="KW-1185">Reference proteome</keyword>
<dbReference type="Proteomes" id="UP000887565">
    <property type="component" value="Unplaced"/>
</dbReference>
<evidence type="ECO:0000313" key="2">
    <source>
        <dbReference type="WBParaSite" id="nRc.2.0.1.t13991-RA"/>
    </source>
</evidence>
<name>A0A915IIV6_ROMCU</name>
<evidence type="ECO:0000313" key="1">
    <source>
        <dbReference type="Proteomes" id="UP000887565"/>
    </source>
</evidence>
<protein>
    <submittedName>
        <fullName evidence="2">Uncharacterized protein</fullName>
    </submittedName>
</protein>